<dbReference type="CDD" id="cd00293">
    <property type="entry name" value="USP-like"/>
    <property type="match status" value="1"/>
</dbReference>
<comment type="caution">
    <text evidence="3">The sequence shown here is derived from an EMBL/GenBank/DDBJ whole genome shotgun (WGS) entry which is preliminary data.</text>
</comment>
<dbReference type="InterPro" id="IPR006015">
    <property type="entry name" value="Universal_stress_UspA"/>
</dbReference>
<protein>
    <submittedName>
        <fullName evidence="3">Universal stress protein</fullName>
    </submittedName>
</protein>
<dbReference type="Proteomes" id="UP001597076">
    <property type="component" value="Unassembled WGS sequence"/>
</dbReference>
<dbReference type="RefSeq" id="WP_390285900.1">
    <property type="nucleotide sequence ID" value="NZ_JBHUDI010000004.1"/>
</dbReference>
<gene>
    <name evidence="3" type="ORF">ACFR99_07480</name>
</gene>
<evidence type="ECO:0000259" key="2">
    <source>
        <dbReference type="Pfam" id="PF00582"/>
    </source>
</evidence>
<dbReference type="SUPFAM" id="SSF52402">
    <property type="entry name" value="Adenine nucleotide alpha hydrolases-like"/>
    <property type="match status" value="1"/>
</dbReference>
<dbReference type="Gene3D" id="3.40.50.620">
    <property type="entry name" value="HUPs"/>
    <property type="match status" value="1"/>
</dbReference>
<dbReference type="InterPro" id="IPR014729">
    <property type="entry name" value="Rossmann-like_a/b/a_fold"/>
</dbReference>
<evidence type="ECO:0000256" key="1">
    <source>
        <dbReference type="ARBA" id="ARBA00008791"/>
    </source>
</evidence>
<evidence type="ECO:0000313" key="3">
    <source>
        <dbReference type="EMBL" id="MFD1563385.1"/>
    </source>
</evidence>
<keyword evidence="4" id="KW-1185">Reference proteome</keyword>
<evidence type="ECO:0000313" key="4">
    <source>
        <dbReference type="Proteomes" id="UP001597076"/>
    </source>
</evidence>
<organism evidence="3 4">
    <name type="scientific">Haloarchaeobius amylolyticus</name>
    <dbReference type="NCBI Taxonomy" id="1198296"/>
    <lineage>
        <taxon>Archaea</taxon>
        <taxon>Methanobacteriati</taxon>
        <taxon>Methanobacteriota</taxon>
        <taxon>Stenosarchaea group</taxon>
        <taxon>Halobacteria</taxon>
        <taxon>Halobacteriales</taxon>
        <taxon>Halorubellaceae</taxon>
        <taxon>Haloarchaeobius</taxon>
    </lineage>
</organism>
<comment type="similarity">
    <text evidence="1">Belongs to the universal stress protein A family.</text>
</comment>
<dbReference type="PANTHER" id="PTHR46268">
    <property type="entry name" value="STRESS RESPONSE PROTEIN NHAX"/>
    <property type="match status" value="1"/>
</dbReference>
<dbReference type="PRINTS" id="PR01438">
    <property type="entry name" value="UNVRSLSTRESS"/>
</dbReference>
<sequence>MLDTVLLAVGPGDEDRSGQLAETVLEVAKPADATVVLAHVFTSTEYDEVLDRLEFDRTVDEIEPDAVAARHSTIHELQTILDEHDVDYEIRGAVGDHGQSIVDLAASADADRVVVGGRRRSPTGKAVFGSTAQEVLLSAPCPVTFVRSDESAPTREPPDE</sequence>
<reference evidence="3 4" key="1">
    <citation type="journal article" date="2019" name="Int. J. Syst. Evol. Microbiol.">
        <title>The Global Catalogue of Microorganisms (GCM) 10K type strain sequencing project: providing services to taxonomists for standard genome sequencing and annotation.</title>
        <authorList>
            <consortium name="The Broad Institute Genomics Platform"/>
            <consortium name="The Broad Institute Genome Sequencing Center for Infectious Disease"/>
            <person name="Wu L."/>
            <person name="Ma J."/>
        </authorList>
    </citation>
    <scope>NUCLEOTIDE SEQUENCE [LARGE SCALE GENOMIC DNA]</scope>
    <source>
        <strain evidence="3 4">CGMCC 1.12230</strain>
    </source>
</reference>
<dbReference type="AlphaFoldDB" id="A0ABD6BFK8"/>
<dbReference type="PANTHER" id="PTHR46268:SF6">
    <property type="entry name" value="UNIVERSAL STRESS PROTEIN UP12"/>
    <property type="match status" value="1"/>
</dbReference>
<feature type="domain" description="UspA" evidence="2">
    <location>
        <begin position="1"/>
        <end position="147"/>
    </location>
</feature>
<name>A0ABD6BFK8_9EURY</name>
<accession>A0ABD6BFK8</accession>
<proteinExistence type="inferred from homology"/>
<dbReference type="EMBL" id="JBHUDI010000004">
    <property type="protein sequence ID" value="MFD1563385.1"/>
    <property type="molecule type" value="Genomic_DNA"/>
</dbReference>
<dbReference type="InterPro" id="IPR006016">
    <property type="entry name" value="UspA"/>
</dbReference>
<dbReference type="Pfam" id="PF00582">
    <property type="entry name" value="Usp"/>
    <property type="match status" value="1"/>
</dbReference>